<evidence type="ECO:0000256" key="6">
    <source>
        <dbReference type="ARBA" id="ARBA00022842"/>
    </source>
</evidence>
<evidence type="ECO:0000313" key="9">
    <source>
        <dbReference type="EMBL" id="TFW21246.1"/>
    </source>
</evidence>
<comment type="similarity">
    <text evidence="7">Belongs to the PINc/VapC protein family.</text>
</comment>
<sequence>MAPVVFDTNILIDVLKGYEQALAELAHWDERYMSAMTWMEVLAGTDSAQEDRFSEILKAVDIAVVPITESIMNNAARLCAVGHRRGPEIHLPDAIIKATAAQ</sequence>
<comment type="cofactor">
    <cofactor evidence="1">
        <name>Mg(2+)</name>
        <dbReference type="ChEBI" id="CHEBI:18420"/>
    </cofactor>
</comment>
<comment type="caution">
    <text evidence="9">The sequence shown here is derived from an EMBL/GenBank/DDBJ whole genome shotgun (WGS) entry which is preliminary data.</text>
</comment>
<accession>A0A4Y9SHQ2</accession>
<dbReference type="PANTHER" id="PTHR33653:SF1">
    <property type="entry name" value="RIBONUCLEASE VAPC2"/>
    <property type="match status" value="1"/>
</dbReference>
<evidence type="ECO:0000256" key="2">
    <source>
        <dbReference type="ARBA" id="ARBA00022649"/>
    </source>
</evidence>
<name>A0A4Y9SHQ2_9BURK</name>
<dbReference type="InterPro" id="IPR002716">
    <property type="entry name" value="PIN_dom"/>
</dbReference>
<dbReference type="InterPro" id="IPR029060">
    <property type="entry name" value="PIN-like_dom_sf"/>
</dbReference>
<dbReference type="RefSeq" id="WP_135206910.1">
    <property type="nucleotide sequence ID" value="NZ_SPVF01000122.1"/>
</dbReference>
<evidence type="ECO:0000259" key="8">
    <source>
        <dbReference type="Pfam" id="PF01850"/>
    </source>
</evidence>
<keyword evidence="10" id="KW-1185">Reference proteome</keyword>
<proteinExistence type="inferred from homology"/>
<dbReference type="OrthoDB" id="532510at2"/>
<protein>
    <submittedName>
        <fullName evidence="9">Type II toxin-antitoxin system VapC family toxin</fullName>
    </submittedName>
</protein>
<keyword evidence="5" id="KW-0378">Hydrolase</keyword>
<dbReference type="GO" id="GO:0046872">
    <property type="term" value="F:metal ion binding"/>
    <property type="evidence" value="ECO:0007669"/>
    <property type="project" value="UniProtKB-KW"/>
</dbReference>
<organism evidence="9 10">
    <name type="scientific">Zemynaea arenosa</name>
    <dbReference type="NCBI Taxonomy" id="2561931"/>
    <lineage>
        <taxon>Bacteria</taxon>
        <taxon>Pseudomonadati</taxon>
        <taxon>Pseudomonadota</taxon>
        <taxon>Betaproteobacteria</taxon>
        <taxon>Burkholderiales</taxon>
        <taxon>Oxalobacteraceae</taxon>
        <taxon>Telluria group</taxon>
        <taxon>Zemynaea</taxon>
    </lineage>
</organism>
<keyword evidence="4" id="KW-0479">Metal-binding</keyword>
<keyword evidence="2" id="KW-1277">Toxin-antitoxin system</keyword>
<dbReference type="Gene3D" id="3.40.50.1010">
    <property type="entry name" value="5'-nuclease"/>
    <property type="match status" value="1"/>
</dbReference>
<dbReference type="PANTHER" id="PTHR33653">
    <property type="entry name" value="RIBONUCLEASE VAPC2"/>
    <property type="match status" value="1"/>
</dbReference>
<dbReference type="AlphaFoldDB" id="A0A4Y9SHQ2"/>
<dbReference type="EMBL" id="SPVF01000122">
    <property type="protein sequence ID" value="TFW21246.1"/>
    <property type="molecule type" value="Genomic_DNA"/>
</dbReference>
<dbReference type="InterPro" id="IPR050556">
    <property type="entry name" value="Type_II_TA_system_RNase"/>
</dbReference>
<dbReference type="GO" id="GO:0016787">
    <property type="term" value="F:hydrolase activity"/>
    <property type="evidence" value="ECO:0007669"/>
    <property type="project" value="UniProtKB-KW"/>
</dbReference>
<evidence type="ECO:0000256" key="4">
    <source>
        <dbReference type="ARBA" id="ARBA00022723"/>
    </source>
</evidence>
<evidence type="ECO:0000256" key="1">
    <source>
        <dbReference type="ARBA" id="ARBA00001946"/>
    </source>
</evidence>
<gene>
    <name evidence="9" type="ORF">E4L96_09150</name>
</gene>
<keyword evidence="6" id="KW-0460">Magnesium</keyword>
<dbReference type="SUPFAM" id="SSF88723">
    <property type="entry name" value="PIN domain-like"/>
    <property type="match status" value="1"/>
</dbReference>
<evidence type="ECO:0000256" key="7">
    <source>
        <dbReference type="ARBA" id="ARBA00038093"/>
    </source>
</evidence>
<dbReference type="GO" id="GO:0004518">
    <property type="term" value="F:nuclease activity"/>
    <property type="evidence" value="ECO:0007669"/>
    <property type="project" value="UniProtKB-KW"/>
</dbReference>
<dbReference type="Proteomes" id="UP000298438">
    <property type="component" value="Unassembled WGS sequence"/>
</dbReference>
<feature type="domain" description="PIN" evidence="8">
    <location>
        <begin position="4"/>
        <end position="101"/>
    </location>
</feature>
<keyword evidence="3" id="KW-0540">Nuclease</keyword>
<dbReference type="Pfam" id="PF01850">
    <property type="entry name" value="PIN"/>
    <property type="match status" value="1"/>
</dbReference>
<evidence type="ECO:0000256" key="3">
    <source>
        <dbReference type="ARBA" id="ARBA00022722"/>
    </source>
</evidence>
<evidence type="ECO:0000256" key="5">
    <source>
        <dbReference type="ARBA" id="ARBA00022801"/>
    </source>
</evidence>
<evidence type="ECO:0000313" key="10">
    <source>
        <dbReference type="Proteomes" id="UP000298438"/>
    </source>
</evidence>
<reference evidence="9 10" key="1">
    <citation type="submission" date="2019-03" db="EMBL/GenBank/DDBJ databases">
        <title>Draft Genome Sequence of Massilia arenosa sp. nov., a Novel Massilia Species Isolated from a Sandy-loam Maize Soil.</title>
        <authorList>
            <person name="Raths R."/>
            <person name="Peta V."/>
            <person name="Bucking H."/>
        </authorList>
    </citation>
    <scope>NUCLEOTIDE SEQUENCE [LARGE SCALE GENOMIC DNA]</scope>
    <source>
        <strain evidence="9 10">MC02</strain>
    </source>
</reference>